<dbReference type="Pfam" id="PF15447">
    <property type="entry name" value="NTS"/>
    <property type="match status" value="1"/>
</dbReference>
<feature type="compositionally biased region" description="Pro residues" evidence="1">
    <location>
        <begin position="794"/>
        <end position="807"/>
    </location>
</feature>
<gene>
    <name evidence="8" type="ORF">PFLG_00110</name>
</gene>
<dbReference type="GO" id="GO:0061574">
    <property type="term" value="C:ASAP complex"/>
    <property type="evidence" value="ECO:0007669"/>
    <property type="project" value="TreeGrafter"/>
</dbReference>
<dbReference type="PANTHER" id="PTHR46589:SF1">
    <property type="entry name" value="APOPTOTIC CHROMATIN CONDENSATION INDUCER IN THE NUCLEUS"/>
    <property type="match status" value="1"/>
</dbReference>
<feature type="compositionally biased region" description="Low complexity" evidence="1">
    <location>
        <begin position="1"/>
        <end position="15"/>
    </location>
</feature>
<dbReference type="Pfam" id="PF15445">
    <property type="entry name" value="ATS"/>
    <property type="match status" value="1"/>
</dbReference>
<dbReference type="GO" id="GO:0071011">
    <property type="term" value="C:precatalytic spliceosome"/>
    <property type="evidence" value="ECO:0007669"/>
    <property type="project" value="TreeGrafter"/>
</dbReference>
<evidence type="ECO:0000256" key="1">
    <source>
        <dbReference type="SAM" id="MobiDB-lite"/>
    </source>
</evidence>
<feature type="region of interest" description="Disordered" evidence="1">
    <location>
        <begin position="2113"/>
        <end position="2133"/>
    </location>
</feature>
<feature type="compositionally biased region" description="Acidic residues" evidence="1">
    <location>
        <begin position="1219"/>
        <end position="1251"/>
    </location>
</feature>
<feature type="domain" description="Duffy-binding-like" evidence="2">
    <location>
        <begin position="1772"/>
        <end position="1915"/>
    </location>
</feature>
<dbReference type="GO" id="GO:0008380">
    <property type="term" value="P:RNA splicing"/>
    <property type="evidence" value="ECO:0007669"/>
    <property type="project" value="TreeGrafter"/>
</dbReference>
<evidence type="ECO:0000259" key="2">
    <source>
        <dbReference type="Pfam" id="PF03011"/>
    </source>
</evidence>
<dbReference type="Gene3D" id="1.10.1900.40">
    <property type="entry name" value="Acidic terminal segments, variant surface antigen of PfEMP1"/>
    <property type="match status" value="1"/>
</dbReference>
<dbReference type="FunFam" id="1.20.58.830:FF:000001">
    <property type="entry name" value="Erythrocyte membrane protein 1, PfEMP1"/>
    <property type="match status" value="1"/>
</dbReference>
<dbReference type="InterPro" id="IPR054595">
    <property type="entry name" value="DBL_C"/>
</dbReference>
<dbReference type="FunFam" id="1.10.1900.40:FF:000004">
    <property type="entry name" value="Erythrocyte membrane protein 1, PfEMP1"/>
    <property type="match status" value="1"/>
</dbReference>
<feature type="domain" description="Plasmodium falciparum erythrocyte membrane protein 1 acidic terminal segment" evidence="4">
    <location>
        <begin position="1996"/>
        <end position="2431"/>
    </location>
</feature>
<evidence type="ECO:0000259" key="7">
    <source>
        <dbReference type="Pfam" id="PF22672"/>
    </source>
</evidence>
<feature type="domain" description="Duffy-binding-like" evidence="7">
    <location>
        <begin position="309"/>
        <end position="460"/>
    </location>
</feature>
<dbReference type="InterPro" id="IPR044932">
    <property type="entry name" value="PfEMP1_ATS_sf"/>
</dbReference>
<feature type="compositionally biased region" description="Acidic residues" evidence="1">
    <location>
        <begin position="768"/>
        <end position="787"/>
    </location>
</feature>
<dbReference type="InterPro" id="IPR052793">
    <property type="entry name" value="EJC-associated_protein"/>
</dbReference>
<feature type="compositionally biased region" description="Low complexity" evidence="1">
    <location>
        <begin position="1970"/>
        <end position="1979"/>
    </location>
</feature>
<reference evidence="9" key="1">
    <citation type="submission" date="2015-07" db="EMBL/GenBank/DDBJ databases">
        <title>Annotation of Plasmodium falciparum RAJ116.</title>
        <authorList>
            <consortium name="The Broad Institute Genome Sequencing Platform"/>
            <person name="Volkman S.K."/>
            <person name="Neafsey D.E."/>
            <person name="Dash A.P."/>
            <person name="Chitnis C.E."/>
            <person name="Hartl D.L."/>
            <person name="Young S.K."/>
            <person name="Zeng Q."/>
            <person name="Koehrsen M."/>
            <person name="Alvarado L."/>
            <person name="Berlin A."/>
            <person name="Borenstein D."/>
            <person name="Chapman S.B."/>
            <person name="Chen Z."/>
            <person name="Engels R."/>
            <person name="Freedman E."/>
            <person name="Gellesch M."/>
            <person name="Goldberg J."/>
            <person name="Griggs A."/>
            <person name="Gujja S."/>
            <person name="Heilman E.R."/>
            <person name="Heiman D.I."/>
            <person name="Howarth C."/>
            <person name="Jen D."/>
            <person name="Larson L."/>
            <person name="Mehta T."/>
            <person name="Neiman D."/>
            <person name="Park D."/>
            <person name="Pearson M."/>
            <person name="Roberts A."/>
            <person name="Saif S."/>
            <person name="Shea T."/>
            <person name="Shenoy N."/>
            <person name="Sisk P."/>
            <person name="Stolte C."/>
            <person name="Sykes S."/>
            <person name="Walk T."/>
            <person name="White J."/>
            <person name="Yandava C."/>
            <person name="Haas B."/>
            <person name="Henn M.R."/>
            <person name="Nusbaum C."/>
            <person name="Birren B."/>
        </authorList>
    </citation>
    <scope>NUCLEOTIDE SEQUENCE [LARGE SCALE GENOMIC DNA]</scope>
    <source>
        <strain evidence="9">RAJ116</strain>
    </source>
</reference>
<dbReference type="OrthoDB" id="378938at2759"/>
<dbReference type="InterPro" id="IPR041480">
    <property type="entry name" value="CIDR1_gamma"/>
</dbReference>
<feature type="domain" description="Duffy-binding-like" evidence="7">
    <location>
        <begin position="1515"/>
        <end position="1662"/>
    </location>
</feature>
<dbReference type="InterPro" id="IPR004258">
    <property type="entry name" value="DBL"/>
</dbReference>
<name>A0A0L0CSB5_PLAFA</name>
<dbReference type="Proteomes" id="UP000054566">
    <property type="component" value="Unassembled WGS sequence"/>
</dbReference>
<feature type="region of interest" description="Disordered" evidence="1">
    <location>
        <begin position="709"/>
        <end position="738"/>
    </location>
</feature>
<feature type="compositionally biased region" description="Basic residues" evidence="1">
    <location>
        <begin position="728"/>
        <end position="738"/>
    </location>
</feature>
<dbReference type="GO" id="GO:0016020">
    <property type="term" value="C:membrane"/>
    <property type="evidence" value="ECO:0007669"/>
    <property type="project" value="InterPro"/>
</dbReference>
<evidence type="ECO:0000313" key="9">
    <source>
        <dbReference type="Proteomes" id="UP000054566"/>
    </source>
</evidence>
<dbReference type="SUPFAM" id="SSF140924">
    <property type="entry name" value="Duffy binding domain-like"/>
    <property type="match status" value="5"/>
</dbReference>
<dbReference type="Gene3D" id="1.20.58.830">
    <property type="match status" value="3"/>
</dbReference>
<feature type="compositionally biased region" description="Polar residues" evidence="1">
    <location>
        <begin position="1915"/>
        <end position="1925"/>
    </location>
</feature>
<dbReference type="Pfam" id="PF05424">
    <property type="entry name" value="Duffy_binding"/>
    <property type="match status" value="3"/>
</dbReference>
<dbReference type="FunFam" id="1.20.58.1930:FF:000001">
    <property type="entry name" value="Erythrocyte membrane protein 1, PfEMP1"/>
    <property type="match status" value="2"/>
</dbReference>
<accession>A0A0L0CSB5</accession>
<reference evidence="9" key="2">
    <citation type="submission" date="2015-07" db="EMBL/GenBank/DDBJ databases">
        <title>The genome sequence of Plasmodium falciparum RAJ116.</title>
        <authorList>
            <consortium name="The Broad Institute Genome Sequencing Platform"/>
            <person name="Volkman S.K."/>
            <person name="Neafsey D.E."/>
            <person name="Dash A.P."/>
            <person name="Chitnis C.E."/>
            <person name="Hartl D.L."/>
            <person name="Young S.K."/>
            <person name="Kodira C.D."/>
            <person name="Zeng Q."/>
            <person name="Koehrsen M."/>
            <person name="Godfrey P."/>
            <person name="Alvarado L."/>
            <person name="Berlin A."/>
            <person name="Borenstein D."/>
            <person name="Chen Z."/>
            <person name="Engels R."/>
            <person name="Freedman E."/>
            <person name="Gellesch M."/>
            <person name="Goldberg J."/>
            <person name="Griggs A."/>
            <person name="Gujja S."/>
            <person name="Heiman D."/>
            <person name="Hepburn T."/>
            <person name="Howarth C."/>
            <person name="Jen D."/>
            <person name="Larson L."/>
            <person name="Lewis B."/>
            <person name="Mehta T."/>
            <person name="Park D."/>
            <person name="Pearson M."/>
            <person name="Roberts A."/>
            <person name="Saif S."/>
            <person name="Shea T."/>
            <person name="Shenoy N."/>
            <person name="Sisk P."/>
            <person name="Stolte C."/>
            <person name="Sykes S."/>
            <person name="Walk T."/>
            <person name="White J."/>
            <person name="Yandava C."/>
            <person name="Wirth D.F."/>
            <person name="Nusbaum C."/>
            <person name="Birren B."/>
        </authorList>
    </citation>
    <scope>NUCLEOTIDE SEQUENCE [LARGE SCALE GENOMIC DNA]</scope>
    <source>
        <strain evidence="9">RAJ116</strain>
    </source>
</reference>
<feature type="domain" description="Duffy-antigen binding" evidence="3">
    <location>
        <begin position="128"/>
        <end position="305"/>
    </location>
</feature>
<dbReference type="PANTHER" id="PTHR46589">
    <property type="entry name" value="APOPTOTIC CHROMATIN CONDENSATION INDUCER IN THE NUCLEUS"/>
    <property type="match status" value="1"/>
</dbReference>
<feature type="compositionally biased region" description="Basic and acidic residues" evidence="1">
    <location>
        <begin position="17"/>
        <end position="46"/>
    </location>
</feature>
<protein>
    <submittedName>
        <fullName evidence="8">Erythrocyte membrane protein 1</fullName>
    </submittedName>
</protein>
<dbReference type="Gene3D" id="1.20.1310.20">
    <property type="entry name" value="Duffy-antigen binding domain"/>
    <property type="match status" value="3"/>
</dbReference>
<dbReference type="EMBL" id="GG663767">
    <property type="protein sequence ID" value="KNC35097.1"/>
    <property type="molecule type" value="Genomic_DNA"/>
</dbReference>
<feature type="domain" description="Cysteine-rich interdomain region 1 gamma" evidence="6">
    <location>
        <begin position="504"/>
        <end position="553"/>
    </location>
</feature>
<organism evidence="8 9">
    <name type="scientific">Plasmodium falciparum RAJ116</name>
    <dbReference type="NCBI Taxonomy" id="580058"/>
    <lineage>
        <taxon>Eukaryota</taxon>
        <taxon>Sar</taxon>
        <taxon>Alveolata</taxon>
        <taxon>Apicomplexa</taxon>
        <taxon>Aconoidasida</taxon>
        <taxon>Haemosporida</taxon>
        <taxon>Plasmodiidae</taxon>
        <taxon>Plasmodium</taxon>
        <taxon>Plasmodium (Laverania)</taxon>
    </lineage>
</organism>
<dbReference type="Pfam" id="PF18562">
    <property type="entry name" value="CIDR1_gamma"/>
    <property type="match status" value="2"/>
</dbReference>
<feature type="region of interest" description="Disordered" evidence="1">
    <location>
        <begin position="761"/>
        <end position="807"/>
    </location>
</feature>
<dbReference type="InterPro" id="IPR029211">
    <property type="entry name" value="PfEMP1_ATS"/>
</dbReference>
<feature type="domain" description="Duffy-binding-like" evidence="2">
    <location>
        <begin position="569"/>
        <end position="714"/>
    </location>
</feature>
<feature type="domain" description="Duffy-antigen binding" evidence="3">
    <location>
        <begin position="1333"/>
        <end position="1483"/>
    </location>
</feature>
<dbReference type="FunFam" id="1.10.1900.40:FF:000001">
    <property type="entry name" value="Erythrocyte membrane protein 1"/>
    <property type="match status" value="1"/>
</dbReference>
<evidence type="ECO:0000259" key="4">
    <source>
        <dbReference type="Pfam" id="PF15445"/>
    </source>
</evidence>
<feature type="domain" description="Cysteine-rich interdomain region 1 gamma" evidence="6">
    <location>
        <begin position="1710"/>
        <end position="1756"/>
    </location>
</feature>
<evidence type="ECO:0000313" key="8">
    <source>
        <dbReference type="EMBL" id="KNC35097.1"/>
    </source>
</evidence>
<dbReference type="FunFam" id="1.20.1310.20:FF:000003">
    <property type="entry name" value="Erythrocyte membrane protein 1, PfEMP1"/>
    <property type="match status" value="1"/>
</dbReference>
<dbReference type="Pfam" id="PF22672">
    <property type="entry name" value="DBL_C"/>
    <property type="match status" value="2"/>
</dbReference>
<dbReference type="InterPro" id="IPR029210">
    <property type="entry name" value="PfEMP1_NTS"/>
</dbReference>
<dbReference type="Pfam" id="PF03011">
    <property type="entry name" value="PFEMP"/>
    <property type="match status" value="2"/>
</dbReference>
<feature type="region of interest" description="Disordered" evidence="1">
    <location>
        <begin position="1"/>
        <end position="46"/>
    </location>
</feature>
<evidence type="ECO:0000259" key="6">
    <source>
        <dbReference type="Pfam" id="PF18562"/>
    </source>
</evidence>
<dbReference type="GO" id="GO:0003723">
    <property type="term" value="F:RNA binding"/>
    <property type="evidence" value="ECO:0007669"/>
    <property type="project" value="TreeGrafter"/>
</dbReference>
<dbReference type="InterPro" id="IPR008602">
    <property type="entry name" value="Duffy-antigen-binding"/>
</dbReference>
<proteinExistence type="predicted"/>
<dbReference type="InterPro" id="IPR042202">
    <property type="entry name" value="Duffy-ag-bd_sf"/>
</dbReference>
<feature type="region of interest" description="Disordered" evidence="1">
    <location>
        <begin position="1912"/>
        <end position="1931"/>
    </location>
</feature>
<feature type="region of interest" description="Disordered" evidence="1">
    <location>
        <begin position="1136"/>
        <end position="1282"/>
    </location>
</feature>
<feature type="domain" description="Duffy-antigen binding" evidence="3">
    <location>
        <begin position="854"/>
        <end position="1013"/>
    </location>
</feature>
<dbReference type="Gene3D" id="1.20.58.1930">
    <property type="match status" value="2"/>
</dbReference>
<feature type="region of interest" description="Disordered" evidence="1">
    <location>
        <begin position="1939"/>
        <end position="1987"/>
    </location>
</feature>
<feature type="compositionally biased region" description="Pro residues" evidence="1">
    <location>
        <begin position="1179"/>
        <end position="1203"/>
    </location>
</feature>
<evidence type="ECO:0000259" key="3">
    <source>
        <dbReference type="Pfam" id="PF05424"/>
    </source>
</evidence>
<dbReference type="GO" id="GO:0046789">
    <property type="term" value="F:host cell surface receptor binding"/>
    <property type="evidence" value="ECO:0007669"/>
    <property type="project" value="InterPro"/>
</dbReference>
<evidence type="ECO:0000259" key="5">
    <source>
        <dbReference type="Pfam" id="PF15447"/>
    </source>
</evidence>
<feature type="domain" description="Plasmodium falciparum erythrocyte membrane protein-1 N-terminal segment" evidence="5">
    <location>
        <begin position="21"/>
        <end position="55"/>
    </location>
</feature>
<feature type="compositionally biased region" description="Basic and acidic residues" evidence="1">
    <location>
        <begin position="1136"/>
        <end position="1148"/>
    </location>
</feature>
<sequence>MGSQSSTSSQPSVVTNESHKSARNVLEEIGKKIKDKTEKGNNYDGKLKGKLSNAQFLDGLYRETGGKVRPGPGDSCSLDHKFHTNINNGTNHGRNPCDLRNQNRFGENAEAYCNSDKIRDNGERSAGGACVPFRRQNLCDKNLEFLDNNNTKTTHDLLGNVLVTAKYEGESIVKNHPNRGSSEVCIALARSFADIGDIVRGRDMFRSNEDVEKGLQVVFQKINKGLNTSGINDYNDENGNYYKLREAWWTANRDQVWKAITCSAPRDANYFVYKSDSLLNFSSDRCGHTEGTVPTNLDYVPQFLRWFEEWAEEFCRIRKIKLGKVKKVCRGEYDSGKKRYCSGEGYDCTQTDLRHNNIFVDLDCPNCEKACTSYKEWIENKRNEFIKQKQKYEIEINGRQKHDNNVNERYNKSFYDELKDVHEKHNSFSELLNKGKICENVDEKNKIDFNDLVKTFSRSEYCKSCPMLGVTCKGEQCNSLDDIKCTYGNEIPNRVTDKNNDSFSIGILLNDNKKKELFDDLHDFNQCDFFKRLRKQNWNCNYKCNLHVCELKNFNKEIDDEKVISIKVFIKRWLEHFLKDYNKIKTNLKPCINNETNTLCINGCYKNCDCVEKWIKKKKEEWKKIKDRYLKRYRVKNEDIADELKKFLKQDLFTNYVKNALEEGENLHNLKELVACDTSVGSDKKQCPEKDVINILLNRLKKKIETCKTQHDENKNNNSCKTLPPPLPRRRRGVLRRGLRRVRVPRARQVVKNDRGLLVGQEEVKETAEEEVEEEKEEEETPEEEAEVERPGPTATPVPELPGPPAPKNEEACEIVKVIFNGKSATDDIEGCKLKKNYEPWNCVKIKNHNNHNGACMPPRRQKLCVINLKTFREKTSVELRNAFIKCAAIETHFLWKYYKTKNPKAHDDLKKGTIPEKFKRQMFYTFGDYRDLCLDKNIGNDVSDVENYIKDVFSKDNKTVNGLTRETWCKTIENDVWKGMLCALSYNSKERSFKEDVRTQLTTKYPYSTVKFSGNNSTTLEEFAQTPQFLRWFIEWSDEFCAQRKEQIDTLKTKCKESTCSDISTKKICEKQCEAYKNWIKNWKDQYKKQSKKYTGDKNKNEYRNVTDITNSPQAYQYLHSQLKNVCDNEECKCMKDPSKGSKEPPDNTHSMPASLDDEPEEVGGRCTCKPPPKKPEVPPGPAPPPRAQPQPEAPQEPPPAPEGVGRSLKARDPTDHEVEEEDEDEEDEAEEEDEDDEDGDEVEESEEETASTTETTTQDGVKPAPKEAVPELPGPPVPTPEDACTIAEAILKAEGETKYKELCEQKFSGKKKSYPGWNCNSDIFKPGEQEGACMPPRRQKLYTKKIKDLKDETATETELRKAFIECAAIETFFSWHKFKMDNNGGDAEDKLNSGTIPEDFLRQMFYPFADYRDICLGNDIGNDVDEIEKKIKDVFTNGDAKDDQKRKNFWDKYGKDIWDGMVCGLSHASGAEKDTIKSKNTYETVTFIGGGPSSGIPLSDFAKIPTYFRYLEEWGESFCRERAKRLAQIKKDCKVEEDEYKCSGDGEQCDRTNISNKGLFADLEGPSCAKSCRSYRRWIERKKGEFDKQEKIYNQQKTKCQTQNKVAHGDKDNKQFCGTLENLSEAKDFLQTLKNGPCKNNNNGADKLDFTNPKETFRPAENCKPCSQFKINCRNGKCIGGTQNECNGIKTIDAKNFDTMAQNVKEFVMRVSDSNTTEFGDLKSSCENAGIFTGIKENKWKCRNVCGYDVCGLKSDNGENYDQIIIIRAFFKRWIEYFLEDYNIIRTKLKSCIENGNGSICTSDCGKKCDCVKDWITKKKDEWEKIKKPYLEQYKDDDQEDYNVKNILEKFEHRPEFKNAIKPCGNLNAFEKSCGLYGTDSPEKKGGKKSDIIDCMIKNLEKKIEECKKKPSGSKQCTTSPTSVEDEDDTLHDEIEVKAPNICPQQETAAQPEAEDEDGCDPAKTEPEAPAGPAAPASLPPLPSDNTSDILKTTIPFGIALALTSIALLFLKKKPKSPVDLIRVLDIPKGDYGTPTSKSKNRYIPYRSGPYKGKTYIYMEGDSDEDKYAFMSDTTDITSSESEYEELDINDIYVPGSPKYKTLIEVVLEPSKSNGNTPSKGDGNTLGDDMVPTTNTFTDEEWNELKNDFISQYIQSRLPMDVPQYDVSTELPMNIVGNVLDDGINEKPFITSIHDRNLYNGEEISYNINMNTNSMDDRQYVSNNVYSGIDLINDTLSGNQHIDIYDEVLKRKENELFGTKHPKRTSNNTVAKNINSDPIMNQLDLLHKWLDRHRDMCNTWNTKEELLDKLKEEWEQDNDVGHIPNDNKRLNTDVSIQIDMDNGKPKKEFTNMDNILDDLETYNEPFYDIYEDDIYYDVNDDENPFVDNIPMDHNKVDVPKKVHVEMKILNNTSTGSLEPEFPISDVWNI</sequence>